<organism evidence="1 2">
    <name type="scientific">Caerostris extrusa</name>
    <name type="common">Bark spider</name>
    <name type="synonym">Caerostris bankana</name>
    <dbReference type="NCBI Taxonomy" id="172846"/>
    <lineage>
        <taxon>Eukaryota</taxon>
        <taxon>Metazoa</taxon>
        <taxon>Ecdysozoa</taxon>
        <taxon>Arthropoda</taxon>
        <taxon>Chelicerata</taxon>
        <taxon>Arachnida</taxon>
        <taxon>Araneae</taxon>
        <taxon>Araneomorphae</taxon>
        <taxon>Entelegynae</taxon>
        <taxon>Araneoidea</taxon>
        <taxon>Araneidae</taxon>
        <taxon>Caerostris</taxon>
    </lineage>
</organism>
<keyword evidence="2" id="KW-1185">Reference proteome</keyword>
<comment type="caution">
    <text evidence="1">The sequence shown here is derived from an EMBL/GenBank/DDBJ whole genome shotgun (WGS) entry which is preliminary data.</text>
</comment>
<sequence length="72" mass="7781">SSLYVGSMMARYNVFAVTWGKGYRKLLVRSQLYGEGGICCRTYLVAEGLPFLCVGKGVLIGLQLSVCLSAGR</sequence>
<protein>
    <submittedName>
        <fullName evidence="1">Uncharacterized protein</fullName>
    </submittedName>
</protein>
<evidence type="ECO:0000313" key="1">
    <source>
        <dbReference type="EMBL" id="GIY95675.1"/>
    </source>
</evidence>
<feature type="non-terminal residue" evidence="1">
    <location>
        <position position="1"/>
    </location>
</feature>
<reference evidence="1 2" key="1">
    <citation type="submission" date="2021-06" db="EMBL/GenBank/DDBJ databases">
        <title>Caerostris extrusa draft genome.</title>
        <authorList>
            <person name="Kono N."/>
            <person name="Arakawa K."/>
        </authorList>
    </citation>
    <scope>NUCLEOTIDE SEQUENCE [LARGE SCALE GENOMIC DNA]</scope>
</reference>
<dbReference type="AlphaFoldDB" id="A0AAV4XN70"/>
<name>A0AAV4XN70_CAEEX</name>
<dbReference type="EMBL" id="BPLR01000561">
    <property type="protein sequence ID" value="GIY95675.1"/>
    <property type="molecule type" value="Genomic_DNA"/>
</dbReference>
<proteinExistence type="predicted"/>
<evidence type="ECO:0000313" key="2">
    <source>
        <dbReference type="Proteomes" id="UP001054945"/>
    </source>
</evidence>
<accession>A0AAV4XN70</accession>
<gene>
    <name evidence="1" type="ORF">CEXT_447181</name>
</gene>
<dbReference type="Proteomes" id="UP001054945">
    <property type="component" value="Unassembled WGS sequence"/>
</dbReference>